<dbReference type="PANTHER" id="PTHR30026">
    <property type="entry name" value="OUTER MEMBRANE PROTEIN TOLC"/>
    <property type="match status" value="1"/>
</dbReference>
<dbReference type="PANTHER" id="PTHR30026:SF20">
    <property type="entry name" value="OUTER MEMBRANE PROTEIN TOLC"/>
    <property type="match status" value="1"/>
</dbReference>
<evidence type="ECO:0000256" key="4">
    <source>
        <dbReference type="ARBA" id="ARBA00022452"/>
    </source>
</evidence>
<dbReference type="Gene3D" id="1.20.1600.10">
    <property type="entry name" value="Outer membrane efflux proteins (OEP)"/>
    <property type="match status" value="1"/>
</dbReference>
<keyword evidence="7" id="KW-0998">Cell outer membrane</keyword>
<dbReference type="GO" id="GO:0009279">
    <property type="term" value="C:cell outer membrane"/>
    <property type="evidence" value="ECO:0007669"/>
    <property type="project" value="UniProtKB-SubCell"/>
</dbReference>
<accession>A0A1I6FSY6</accession>
<gene>
    <name evidence="8" type="ORF">SAMN04490243_0604</name>
</gene>
<keyword evidence="4" id="KW-1134">Transmembrane beta strand</keyword>
<name>A0A1I6FSY6_9FLAO</name>
<keyword evidence="5" id="KW-0812">Transmembrane</keyword>
<reference evidence="8 9" key="1">
    <citation type="submission" date="2016-10" db="EMBL/GenBank/DDBJ databases">
        <authorList>
            <person name="de Groot N.N."/>
        </authorList>
    </citation>
    <scope>NUCLEOTIDE SEQUENCE [LARGE SCALE GENOMIC DNA]</scope>
    <source>
        <strain evidence="8 9">DSM 21019</strain>
    </source>
</reference>
<dbReference type="InterPro" id="IPR003423">
    <property type="entry name" value="OMP_efflux"/>
</dbReference>
<keyword evidence="3" id="KW-0813">Transport</keyword>
<dbReference type="Pfam" id="PF02321">
    <property type="entry name" value="OEP"/>
    <property type="match status" value="2"/>
</dbReference>
<proteinExistence type="inferred from homology"/>
<dbReference type="AlphaFoldDB" id="A0A1I6FSY6"/>
<protein>
    <submittedName>
        <fullName evidence="8">Outer membrane protein</fullName>
    </submittedName>
</protein>
<evidence type="ECO:0000256" key="1">
    <source>
        <dbReference type="ARBA" id="ARBA00004442"/>
    </source>
</evidence>
<comment type="subcellular location">
    <subcellularLocation>
        <location evidence="1">Cell outer membrane</location>
    </subcellularLocation>
</comment>
<sequence length="456" mass="51014">MNSSQLLQPRKSGVLFLLLFALGLGTAQAQKREWTLEECVTYAVENNLSIQQIELDYEGTLIDQSDAKNDLLPSLNGSIQGGGNTGLTFDPTTNAPVTTTIITATGNLTSTMNLFDGLRNVYRIQRAKINTLANQYRRDDLKDDIRINVATAYLQVLSDKETLKATRANYAVTQQDLERTKEQVDAGVLPRGDLLEVQATAAGQEQTIVNQENNVILSRIALAQLLQITDYENFDIAEVDYDVPASSILENSPRSIYEQALTFRNDIAFSETGVTLAEKDVQIAKGAYFPTVGAFFNYNTRYSDQTRDPLSGEEVSFSDQLWLNDGISYGVRVDVPIFNGMSTRNNVKRSEIDLMRAELQLEQDKLDLETTVNTAYADVSNAAKTYESAQRALEARQTAYEYAKERYEVGLLNAFDFGQAQSRLDNAQAEVIRSKYAYIFRIKVLEFFYGLPITLD</sequence>
<evidence type="ECO:0000256" key="6">
    <source>
        <dbReference type="ARBA" id="ARBA00023136"/>
    </source>
</evidence>
<dbReference type="InterPro" id="IPR051906">
    <property type="entry name" value="TolC-like"/>
</dbReference>
<dbReference type="RefSeq" id="WP_092980573.1">
    <property type="nucleotide sequence ID" value="NZ_FOYQ01000001.1"/>
</dbReference>
<dbReference type="STRING" id="400055.SAMN04490243_0604"/>
<dbReference type="Proteomes" id="UP000199534">
    <property type="component" value="Unassembled WGS sequence"/>
</dbReference>
<comment type="similarity">
    <text evidence="2">Belongs to the outer membrane factor (OMF) (TC 1.B.17) family.</text>
</comment>
<evidence type="ECO:0000256" key="2">
    <source>
        <dbReference type="ARBA" id="ARBA00007613"/>
    </source>
</evidence>
<evidence type="ECO:0000313" key="8">
    <source>
        <dbReference type="EMBL" id="SFR33059.1"/>
    </source>
</evidence>
<dbReference type="GO" id="GO:0015288">
    <property type="term" value="F:porin activity"/>
    <property type="evidence" value="ECO:0007669"/>
    <property type="project" value="TreeGrafter"/>
</dbReference>
<organism evidence="8 9">
    <name type="scientific">Robiginitalea myxolifaciens</name>
    <dbReference type="NCBI Taxonomy" id="400055"/>
    <lineage>
        <taxon>Bacteria</taxon>
        <taxon>Pseudomonadati</taxon>
        <taxon>Bacteroidota</taxon>
        <taxon>Flavobacteriia</taxon>
        <taxon>Flavobacteriales</taxon>
        <taxon>Flavobacteriaceae</taxon>
        <taxon>Robiginitalea</taxon>
    </lineage>
</organism>
<evidence type="ECO:0000256" key="3">
    <source>
        <dbReference type="ARBA" id="ARBA00022448"/>
    </source>
</evidence>
<dbReference type="GO" id="GO:0015562">
    <property type="term" value="F:efflux transmembrane transporter activity"/>
    <property type="evidence" value="ECO:0007669"/>
    <property type="project" value="InterPro"/>
</dbReference>
<dbReference type="SUPFAM" id="SSF56954">
    <property type="entry name" value="Outer membrane efflux proteins (OEP)"/>
    <property type="match status" value="1"/>
</dbReference>
<dbReference type="EMBL" id="FOYQ01000001">
    <property type="protein sequence ID" value="SFR33059.1"/>
    <property type="molecule type" value="Genomic_DNA"/>
</dbReference>
<evidence type="ECO:0000256" key="5">
    <source>
        <dbReference type="ARBA" id="ARBA00022692"/>
    </source>
</evidence>
<evidence type="ECO:0000256" key="7">
    <source>
        <dbReference type="ARBA" id="ARBA00023237"/>
    </source>
</evidence>
<keyword evidence="9" id="KW-1185">Reference proteome</keyword>
<keyword evidence="6" id="KW-0472">Membrane</keyword>
<evidence type="ECO:0000313" key="9">
    <source>
        <dbReference type="Proteomes" id="UP000199534"/>
    </source>
</evidence>
<dbReference type="GO" id="GO:1990281">
    <property type="term" value="C:efflux pump complex"/>
    <property type="evidence" value="ECO:0007669"/>
    <property type="project" value="TreeGrafter"/>
</dbReference>
<dbReference type="OrthoDB" id="9811587at2"/>